<protein>
    <recommendedName>
        <fullName evidence="3">Acyl-protein synthetase</fullName>
    </recommendedName>
</protein>
<dbReference type="EMBL" id="ATBP01001299">
    <property type="protein sequence ID" value="ETR67606.1"/>
    <property type="molecule type" value="Genomic_DNA"/>
</dbReference>
<dbReference type="AlphaFoldDB" id="A0A1V1NYM6"/>
<evidence type="ECO:0000313" key="2">
    <source>
        <dbReference type="Proteomes" id="UP000189670"/>
    </source>
</evidence>
<dbReference type="Proteomes" id="UP000189670">
    <property type="component" value="Unassembled WGS sequence"/>
</dbReference>
<reference evidence="2" key="1">
    <citation type="submission" date="2012-11" db="EMBL/GenBank/DDBJ databases">
        <authorList>
            <person name="Lucero-Rivera Y.E."/>
            <person name="Tovar-Ramirez D."/>
        </authorList>
    </citation>
    <scope>NUCLEOTIDE SEQUENCE [LARGE SCALE GENOMIC DNA]</scope>
    <source>
        <strain evidence="2">Araruama</strain>
    </source>
</reference>
<accession>A0A1V1NYM6</accession>
<dbReference type="Pfam" id="PF09720">
    <property type="entry name" value="Unstab_antitox"/>
    <property type="match status" value="1"/>
</dbReference>
<dbReference type="InterPro" id="IPR013406">
    <property type="entry name" value="CHP02574_addiction_mod"/>
</dbReference>
<sequence>MEILQNIISLPKIEKLLIMEYLWQDLFEKNNTFDSPDWHKKALAETEKRVMEGKEEIINWTDAKRRLRKSFG</sequence>
<name>A0A1V1NYM6_9BACT</name>
<organism evidence="1 2">
    <name type="scientific">Candidatus Magnetoglobus multicellularis str. Araruama</name>
    <dbReference type="NCBI Taxonomy" id="890399"/>
    <lineage>
        <taxon>Bacteria</taxon>
        <taxon>Pseudomonadati</taxon>
        <taxon>Thermodesulfobacteriota</taxon>
        <taxon>Desulfobacteria</taxon>
        <taxon>Desulfobacterales</taxon>
        <taxon>Desulfobacteraceae</taxon>
        <taxon>Candidatus Magnetoglobus</taxon>
    </lineage>
</organism>
<comment type="caution">
    <text evidence="1">The sequence shown here is derived from an EMBL/GenBank/DDBJ whole genome shotgun (WGS) entry which is preliminary data.</text>
</comment>
<gene>
    <name evidence="1" type="ORF">OMM_11408</name>
</gene>
<evidence type="ECO:0000313" key="1">
    <source>
        <dbReference type="EMBL" id="ETR67606.1"/>
    </source>
</evidence>
<evidence type="ECO:0008006" key="3">
    <source>
        <dbReference type="Google" id="ProtNLM"/>
    </source>
</evidence>
<proteinExistence type="predicted"/>